<gene>
    <name evidence="1" type="ORF">CLV45_1968</name>
</gene>
<evidence type="ECO:0000313" key="2">
    <source>
        <dbReference type="Proteomes" id="UP000228535"/>
    </source>
</evidence>
<evidence type="ECO:0000313" key="1">
    <source>
        <dbReference type="EMBL" id="PJJ60539.1"/>
    </source>
</evidence>
<sequence length="80" mass="9117">MRTYSQFGSPFSVPSITVSPIESPALSRKHRAWIALYALEGCDEQDRTEILRVNNVTEADLTEFEEGWLRLRCGNLSSNR</sequence>
<name>A0A2M9BRF8_9BACT</name>
<dbReference type="AlphaFoldDB" id="A0A2M9BRF8"/>
<organism evidence="1 2">
    <name type="scientific">Hymenobacter chitinivorans DSM 11115</name>
    <dbReference type="NCBI Taxonomy" id="1121954"/>
    <lineage>
        <taxon>Bacteria</taxon>
        <taxon>Pseudomonadati</taxon>
        <taxon>Bacteroidota</taxon>
        <taxon>Cytophagia</taxon>
        <taxon>Cytophagales</taxon>
        <taxon>Hymenobacteraceae</taxon>
        <taxon>Hymenobacter</taxon>
    </lineage>
</organism>
<dbReference type="Proteomes" id="UP000228535">
    <property type="component" value="Unassembled WGS sequence"/>
</dbReference>
<reference evidence="1 2" key="1">
    <citation type="submission" date="2017-11" db="EMBL/GenBank/DDBJ databases">
        <title>Genomic Encyclopedia of Archaeal and Bacterial Type Strains, Phase II (KMG-II): From Individual Species to Whole Genera.</title>
        <authorList>
            <person name="Goeker M."/>
        </authorList>
    </citation>
    <scope>NUCLEOTIDE SEQUENCE [LARGE SCALE GENOMIC DNA]</scope>
    <source>
        <strain evidence="1 2">DSM 11115</strain>
    </source>
</reference>
<protein>
    <submittedName>
        <fullName evidence="1">Uncharacterized protein</fullName>
    </submittedName>
</protein>
<proteinExistence type="predicted"/>
<accession>A0A2M9BRF8</accession>
<keyword evidence="2" id="KW-1185">Reference proteome</keyword>
<dbReference type="EMBL" id="PGFA01000001">
    <property type="protein sequence ID" value="PJJ60539.1"/>
    <property type="molecule type" value="Genomic_DNA"/>
</dbReference>
<comment type="caution">
    <text evidence="1">The sequence shown here is derived from an EMBL/GenBank/DDBJ whole genome shotgun (WGS) entry which is preliminary data.</text>
</comment>